<feature type="compositionally biased region" description="Acidic residues" evidence="4">
    <location>
        <begin position="502"/>
        <end position="513"/>
    </location>
</feature>
<protein>
    <recommendedName>
        <fullName evidence="9">Telomere length regulation protein conserved domain-containing protein</fullName>
    </recommendedName>
</protein>
<evidence type="ECO:0008006" key="9">
    <source>
        <dbReference type="Google" id="ProtNLM"/>
    </source>
</evidence>
<comment type="caution">
    <text evidence="7">The sequence shown here is derived from an EMBL/GenBank/DDBJ whole genome shotgun (WGS) entry which is preliminary data.</text>
</comment>
<dbReference type="GO" id="GO:0005829">
    <property type="term" value="C:cytosol"/>
    <property type="evidence" value="ECO:0007669"/>
    <property type="project" value="TreeGrafter"/>
</dbReference>
<dbReference type="AlphaFoldDB" id="A0AB34JEX3"/>
<evidence type="ECO:0000259" key="5">
    <source>
        <dbReference type="Pfam" id="PF10193"/>
    </source>
</evidence>
<dbReference type="Pfam" id="PF10193">
    <property type="entry name" value="Telomere_reg-2"/>
    <property type="match status" value="1"/>
</dbReference>
<keyword evidence="3" id="KW-0963">Cytoplasm</keyword>
<dbReference type="GO" id="GO:0042162">
    <property type="term" value="F:telomeric DNA binding"/>
    <property type="evidence" value="ECO:0007669"/>
    <property type="project" value="TreeGrafter"/>
</dbReference>
<name>A0AB34JEX3_PRYPA</name>
<feature type="region of interest" description="Disordered" evidence="4">
    <location>
        <begin position="223"/>
        <end position="245"/>
    </location>
</feature>
<feature type="domain" description="Telomere length regulation protein conserved" evidence="5">
    <location>
        <begin position="599"/>
        <end position="710"/>
    </location>
</feature>
<keyword evidence="8" id="KW-1185">Reference proteome</keyword>
<dbReference type="InterPro" id="IPR019337">
    <property type="entry name" value="Telomere_length_regulation_dom"/>
</dbReference>
<dbReference type="GO" id="GO:0051083">
    <property type="term" value="P:'de novo' cotranslational protein folding"/>
    <property type="evidence" value="ECO:0007669"/>
    <property type="project" value="TreeGrafter"/>
</dbReference>
<dbReference type="GO" id="GO:0051879">
    <property type="term" value="F:Hsp90 protein binding"/>
    <property type="evidence" value="ECO:0007669"/>
    <property type="project" value="TreeGrafter"/>
</dbReference>
<feature type="compositionally biased region" description="Acidic residues" evidence="4">
    <location>
        <begin position="449"/>
        <end position="460"/>
    </location>
</feature>
<feature type="domain" description="TELO2 ARM repeat" evidence="6">
    <location>
        <begin position="353"/>
        <end position="454"/>
    </location>
</feature>
<dbReference type="InterPro" id="IPR057348">
    <property type="entry name" value="TELO2_ARM"/>
</dbReference>
<evidence type="ECO:0000256" key="4">
    <source>
        <dbReference type="SAM" id="MobiDB-lite"/>
    </source>
</evidence>
<dbReference type="Pfam" id="PF25320">
    <property type="entry name" value="TELO2_ARM"/>
    <property type="match status" value="1"/>
</dbReference>
<dbReference type="InterPro" id="IPR051970">
    <property type="entry name" value="TEL2_Regulation"/>
</dbReference>
<dbReference type="Gene3D" id="1.25.40.720">
    <property type="entry name" value="Telomere length regulation protein 2, C-terminal domain"/>
    <property type="match status" value="2"/>
</dbReference>
<accession>A0AB34JEX3</accession>
<feature type="compositionally biased region" description="Basic residues" evidence="4">
    <location>
        <begin position="471"/>
        <end position="484"/>
    </location>
</feature>
<evidence type="ECO:0000259" key="6">
    <source>
        <dbReference type="Pfam" id="PF25320"/>
    </source>
</evidence>
<evidence type="ECO:0000313" key="8">
    <source>
        <dbReference type="Proteomes" id="UP001515480"/>
    </source>
</evidence>
<dbReference type="EMBL" id="JBGBPQ010000009">
    <property type="protein sequence ID" value="KAL1519747.1"/>
    <property type="molecule type" value="Genomic_DNA"/>
</dbReference>
<feature type="compositionally biased region" description="Acidic residues" evidence="4">
    <location>
        <begin position="568"/>
        <end position="577"/>
    </location>
</feature>
<evidence type="ECO:0000256" key="3">
    <source>
        <dbReference type="ARBA" id="ARBA00022490"/>
    </source>
</evidence>
<evidence type="ECO:0000256" key="2">
    <source>
        <dbReference type="ARBA" id="ARBA00006133"/>
    </source>
</evidence>
<sequence length="921" mass="98221">MEAALAALVREASRLARSTRDPHELLAALHAVLHVFLRPPPPAPAACATAAAAPLLRAAAAAAREASGAEEALAAVFVRSHYGAWSALLLGPVRREWSAALTREQWREAVEPAFVRAPPREALEALAAALEAGGEGGEEARRRAECVGALLCRMVRERRLEALFAEWAAAARDAADVDALAALLLALPSRTANLLRAAPPAALEPPAFYAALCEQLLAALPSPPPPAPPLPPPLPPPHPPASPPPPPLELAAAVLFGRIARLGAFRALLPALLLHPSSPRLLSRLRLAAVEPAVEASLRHAADGAATAPQLRELLAPLLRGSAAARRLLRERLLLTRVLPERALPPLLQLLRAAAEGELPAAVEGVAAAWAAASHVTHAPLPQQRYLTAALLGGLELLPAERAAELVVPLLAGVQAHLQAPSEQVRRLGIKVAQRVALLVDPNNPLDFDASDSEREEEEAAPSVAPPQEKHSRKGRRERRKRAARAQVGRDASQRAAADAVACDDSDVDEVDPDAQAWLPDDVGAAPEEIEGELEEMREAEKATVEGGAVEESASGEHARGGGSSADEGSDSSEESSAESLPAYDLTDDRSDLDGAAAPRHLRQLLAGLRAKEGEHQLLGASLRSAAGLVRHAADTPELHHLAPQLGRALLHLTDQYRTANFGQMRREALVALAVRSPQAMAELLCGSFYGNVQSLEMRMESLQVIFAMASELRKPPANEAKAAPATPAEDVSRPGRTRRWGTSSTRVRPKAAASQLGEVAGYFFFPLMRRYDDPANSFRLLGEDCFLLEVLLQTLAALLRGAAPYPCARPMIRALFDFAWALRAHPEVAVRRGVLIALSAIGEGILPVVLLQELHPVLHELRAWLMSSVREESDLACQQLALACHAIFGNKVRAELAVQEDMLTPSLAGSVGIKNRFLQL</sequence>
<feature type="compositionally biased region" description="Low complexity" evidence="4">
    <location>
        <begin position="718"/>
        <end position="730"/>
    </location>
</feature>
<comment type="subcellular location">
    <subcellularLocation>
        <location evidence="1">Cytoplasm</location>
    </subcellularLocation>
</comment>
<evidence type="ECO:0000313" key="7">
    <source>
        <dbReference type="EMBL" id="KAL1519747.1"/>
    </source>
</evidence>
<organism evidence="7 8">
    <name type="scientific">Prymnesium parvum</name>
    <name type="common">Toxic golden alga</name>
    <dbReference type="NCBI Taxonomy" id="97485"/>
    <lineage>
        <taxon>Eukaryota</taxon>
        <taxon>Haptista</taxon>
        <taxon>Haptophyta</taxon>
        <taxon>Prymnesiophyceae</taxon>
        <taxon>Prymnesiales</taxon>
        <taxon>Prymnesiaceae</taxon>
        <taxon>Prymnesium</taxon>
    </lineage>
</organism>
<dbReference type="PANTHER" id="PTHR15830:SF10">
    <property type="entry name" value="TELOMERE LENGTH REGULATION PROTEIN TEL2 HOMOLOG"/>
    <property type="match status" value="1"/>
</dbReference>
<dbReference type="InterPro" id="IPR038528">
    <property type="entry name" value="TEL2_C_sf"/>
</dbReference>
<reference evidence="7 8" key="1">
    <citation type="journal article" date="2024" name="Science">
        <title>Giant polyketide synthase enzymes in the biosynthesis of giant marine polyether toxins.</title>
        <authorList>
            <person name="Fallon T.R."/>
            <person name="Shende V.V."/>
            <person name="Wierzbicki I.H."/>
            <person name="Pendleton A.L."/>
            <person name="Watervoot N.F."/>
            <person name="Auber R.P."/>
            <person name="Gonzalez D.J."/>
            <person name="Wisecaver J.H."/>
            <person name="Moore B.S."/>
        </authorList>
    </citation>
    <scope>NUCLEOTIDE SEQUENCE [LARGE SCALE GENOMIC DNA]</scope>
    <source>
        <strain evidence="7 8">12B1</strain>
    </source>
</reference>
<comment type="similarity">
    <text evidence="2">Belongs to the TEL2 family.</text>
</comment>
<dbReference type="Proteomes" id="UP001515480">
    <property type="component" value="Unassembled WGS sequence"/>
</dbReference>
<dbReference type="PANTHER" id="PTHR15830">
    <property type="entry name" value="TELOMERE LENGTH REGULATION PROTEIN TEL2 FAMILY MEMBER"/>
    <property type="match status" value="1"/>
</dbReference>
<feature type="compositionally biased region" description="Basic and acidic residues" evidence="4">
    <location>
        <begin position="535"/>
        <end position="544"/>
    </location>
</feature>
<evidence type="ECO:0000256" key="1">
    <source>
        <dbReference type="ARBA" id="ARBA00004496"/>
    </source>
</evidence>
<feature type="region of interest" description="Disordered" evidence="4">
    <location>
        <begin position="717"/>
        <end position="749"/>
    </location>
</feature>
<gene>
    <name evidence="7" type="ORF">AB1Y20_023255</name>
</gene>
<proteinExistence type="inferred from homology"/>
<feature type="region of interest" description="Disordered" evidence="4">
    <location>
        <begin position="443"/>
        <end position="594"/>
    </location>
</feature>